<dbReference type="PANTHER" id="PTHR43737">
    <property type="entry name" value="BLL7424 PROTEIN"/>
    <property type="match status" value="1"/>
</dbReference>
<dbReference type="PANTHER" id="PTHR43737:SF1">
    <property type="entry name" value="DUF1501 DOMAIN-CONTAINING PROTEIN"/>
    <property type="match status" value="1"/>
</dbReference>
<protein>
    <submittedName>
        <fullName evidence="1">DUF1501 domain-containing protein</fullName>
    </submittedName>
</protein>
<dbReference type="Pfam" id="PF07394">
    <property type="entry name" value="DUF1501"/>
    <property type="match status" value="1"/>
</dbReference>
<sequence>MSVTRRDFLAAGLVGVGAGVIVPPILAKGVFAAGIDGIHNNRVLVVVQLAGGNDGLNTVVPYADPAYAASRPTVGVRPESVLHLDAQVGLNPALPKLKSLYEAGQMAIVQGVGYDKPTYSHFENLYVWEYADPQRRQRDGWLGTLLGKQLDSQGHPLAGCALGEATTPPELRAGNATVSVIQSAKGYTVQGGPGRQATAPLLYSRTPGIYGALFDQALGTAESGMKVLADGAASYKPAAQYAATGVAPAANTLGSALQLTAQLIATEPSVKICHVVLGGFDTHQQESTRQTTLLAELDTAISAFMQDIAAHGQADRVVLMTWSEFGRRIKENGSAGTDHGAAAPLFIVGKPVKGGLYGEQPSLTSTVDSGNLKFTVDFRSVYQTLIRDWLQGDAGAVLGASYPELPMFTSQSPVFNPA</sequence>
<reference evidence="1 2" key="1">
    <citation type="submission" date="2020-10" db="EMBL/GenBank/DDBJ databases">
        <title>Ca. Dormibacterota MAGs.</title>
        <authorList>
            <person name="Montgomery K."/>
        </authorList>
    </citation>
    <scope>NUCLEOTIDE SEQUENCE [LARGE SCALE GENOMIC DNA]</scope>
    <source>
        <strain evidence="1">Mitchell_Peninsula_5</strain>
    </source>
</reference>
<dbReference type="EMBL" id="JAEKNN010000036">
    <property type="protein sequence ID" value="MBJ7609351.1"/>
    <property type="molecule type" value="Genomic_DNA"/>
</dbReference>
<dbReference type="AlphaFoldDB" id="A0A934NGJ1"/>
<dbReference type="SUPFAM" id="SSF53649">
    <property type="entry name" value="Alkaline phosphatase-like"/>
    <property type="match status" value="1"/>
</dbReference>
<dbReference type="Proteomes" id="UP000614410">
    <property type="component" value="Unassembled WGS sequence"/>
</dbReference>
<evidence type="ECO:0000313" key="1">
    <source>
        <dbReference type="EMBL" id="MBJ7609351.1"/>
    </source>
</evidence>
<organism evidence="1 2">
    <name type="scientific">Candidatus Amunia macphersoniae</name>
    <dbReference type="NCBI Taxonomy" id="3127014"/>
    <lineage>
        <taxon>Bacteria</taxon>
        <taxon>Bacillati</taxon>
        <taxon>Candidatus Dormiibacterota</taxon>
        <taxon>Candidatus Dormibacteria</taxon>
        <taxon>Candidatus Aeolococcales</taxon>
        <taxon>Candidatus Aeolococcaceae</taxon>
        <taxon>Candidatus Amunia</taxon>
    </lineage>
</organism>
<dbReference type="InterPro" id="IPR017850">
    <property type="entry name" value="Alkaline_phosphatase_core_sf"/>
</dbReference>
<proteinExistence type="predicted"/>
<dbReference type="InterPro" id="IPR006311">
    <property type="entry name" value="TAT_signal"/>
</dbReference>
<name>A0A934NGJ1_9BACT</name>
<comment type="caution">
    <text evidence="1">The sequence shown here is derived from an EMBL/GenBank/DDBJ whole genome shotgun (WGS) entry which is preliminary data.</text>
</comment>
<dbReference type="PROSITE" id="PS51318">
    <property type="entry name" value="TAT"/>
    <property type="match status" value="1"/>
</dbReference>
<accession>A0A934NGJ1</accession>
<dbReference type="InterPro" id="IPR010869">
    <property type="entry name" value="DUF1501"/>
</dbReference>
<gene>
    <name evidence="1" type="ORF">JF887_07950</name>
</gene>
<evidence type="ECO:0000313" key="2">
    <source>
        <dbReference type="Proteomes" id="UP000614410"/>
    </source>
</evidence>